<name>A0A1E7R1F2_9GAMM</name>
<dbReference type="Gene3D" id="3.40.50.40">
    <property type="match status" value="1"/>
</dbReference>
<dbReference type="PANTHER" id="PTHR11707:SF28">
    <property type="entry name" value="60 KDA LYSOPHOSPHOLIPASE"/>
    <property type="match status" value="1"/>
</dbReference>
<protein>
    <recommendedName>
        <fullName evidence="3">L-asparaginase N-terminal domain-containing protein</fullName>
    </recommendedName>
</protein>
<dbReference type="Proteomes" id="UP000185895">
    <property type="component" value="Unassembled WGS sequence"/>
</dbReference>
<evidence type="ECO:0000256" key="2">
    <source>
        <dbReference type="PIRSR" id="PIRSR001220-2"/>
    </source>
</evidence>
<evidence type="ECO:0000313" key="5">
    <source>
        <dbReference type="Proteomes" id="UP000185895"/>
    </source>
</evidence>
<dbReference type="InterPro" id="IPR027473">
    <property type="entry name" value="L-asparaginase_C"/>
</dbReference>
<dbReference type="SUPFAM" id="SSF53774">
    <property type="entry name" value="Glutaminase/Asparaginase"/>
    <property type="match status" value="1"/>
</dbReference>
<keyword evidence="5" id="KW-1185">Reference proteome</keyword>
<dbReference type="PRINTS" id="PR00139">
    <property type="entry name" value="ASNGLNASE"/>
</dbReference>
<evidence type="ECO:0000256" key="1">
    <source>
        <dbReference type="PIRSR" id="PIRSR001220-1"/>
    </source>
</evidence>
<dbReference type="STRING" id="1262585.BJI46_05135"/>
<feature type="binding site" evidence="2">
    <location>
        <begin position="87"/>
        <end position="88"/>
    </location>
    <ligand>
        <name>substrate</name>
    </ligand>
</feature>
<accession>A0A1E7R1F2</accession>
<dbReference type="SMART" id="SM00870">
    <property type="entry name" value="Asparaginase"/>
    <property type="match status" value="1"/>
</dbReference>
<evidence type="ECO:0000313" key="4">
    <source>
        <dbReference type="EMBL" id="OEY93126.1"/>
    </source>
</evidence>
<dbReference type="RefSeq" id="WP_070070697.1">
    <property type="nucleotide sequence ID" value="NZ_MKKK01000056.1"/>
</dbReference>
<reference evidence="4 5" key="1">
    <citation type="submission" date="2016-09" db="EMBL/GenBank/DDBJ databases">
        <authorList>
            <person name="Capua I."/>
            <person name="De Benedictis P."/>
            <person name="Joannis T."/>
            <person name="Lombin L.H."/>
            <person name="Cattoli G."/>
        </authorList>
    </citation>
    <scope>NUCLEOTIDE SEQUENCE [LARGE SCALE GENOMIC DNA]</scope>
    <source>
        <strain evidence="4 5">ANC 4671</strain>
    </source>
</reference>
<feature type="binding site" evidence="2">
    <location>
        <position position="55"/>
    </location>
    <ligand>
        <name>substrate</name>
    </ligand>
</feature>
<dbReference type="InterPro" id="IPR036152">
    <property type="entry name" value="Asp/glu_Ase-like_sf"/>
</dbReference>
<proteinExistence type="predicted"/>
<feature type="domain" description="L-asparaginase N-terminal" evidence="3">
    <location>
        <begin position="5"/>
        <end position="183"/>
    </location>
</feature>
<dbReference type="EMBL" id="MKKK01000056">
    <property type="protein sequence ID" value="OEY93126.1"/>
    <property type="molecule type" value="Genomic_DNA"/>
</dbReference>
<evidence type="ECO:0000259" key="3">
    <source>
        <dbReference type="Pfam" id="PF00710"/>
    </source>
</evidence>
<dbReference type="Gene3D" id="3.40.50.1170">
    <property type="entry name" value="L-asparaginase, N-terminal domain"/>
    <property type="match status" value="1"/>
</dbReference>
<dbReference type="InterPro" id="IPR027474">
    <property type="entry name" value="L-asparaginase_N"/>
</dbReference>
<dbReference type="SFLD" id="SFLDS00057">
    <property type="entry name" value="Glutaminase/Asparaginase"/>
    <property type="match status" value="1"/>
</dbReference>
<dbReference type="InterPro" id="IPR006034">
    <property type="entry name" value="Asparaginase/glutaminase-like"/>
</dbReference>
<feature type="active site" description="O-isoaspartyl threonine intermediate" evidence="1">
    <location>
        <position position="12"/>
    </location>
</feature>
<dbReference type="InterPro" id="IPR037152">
    <property type="entry name" value="L-asparaginase_N_sf"/>
</dbReference>
<dbReference type="PIRSF" id="PIRSF500176">
    <property type="entry name" value="L_ASNase"/>
    <property type="match status" value="1"/>
</dbReference>
<sequence>MNNTAILYMGGTFGCVGEPLTPMPASTFIELLQQSCHFENEKPLHYFAAPSIKDSTELQASDWLELGQFIHQLIHQNFKHFVLIHGTDTLNYAAAFLHHIFAQDISLIITGSQYPLFDTQGQSLHRTSDAWLNLQFAIRQIDQIPPGIYVGFNQQLFAANQVYKLHTKNYQAFYGQEIQHVSNSSLHFIQKLQPQHIGKAQQIRLLNYYISPDCSTHLAENLALFAQNPPNILILQAFGSGNLPYSETIKHNLKQLLQQGCWIILSSQVLFGELSQQYATGSWLNEVGVVFDPHYSQADTYARAILLYLQSEQSQNWPSLWYS</sequence>
<dbReference type="PIRSF" id="PIRSF001220">
    <property type="entry name" value="L-ASNase_gatD"/>
    <property type="match status" value="1"/>
</dbReference>
<dbReference type="AlphaFoldDB" id="A0A1E7R1F2"/>
<dbReference type="Pfam" id="PF00710">
    <property type="entry name" value="Asparaginase"/>
    <property type="match status" value="1"/>
</dbReference>
<gene>
    <name evidence="4" type="ORF">BJI46_05135</name>
</gene>
<dbReference type="PANTHER" id="PTHR11707">
    <property type="entry name" value="L-ASPARAGINASE"/>
    <property type="match status" value="1"/>
</dbReference>
<comment type="caution">
    <text evidence="4">The sequence shown here is derived from an EMBL/GenBank/DDBJ whole genome shotgun (WGS) entry which is preliminary data.</text>
</comment>
<organism evidence="4 5">
    <name type="scientific">Acinetobacter qingfengensis</name>
    <dbReference type="NCBI Taxonomy" id="1262585"/>
    <lineage>
        <taxon>Bacteria</taxon>
        <taxon>Pseudomonadati</taxon>
        <taxon>Pseudomonadota</taxon>
        <taxon>Gammaproteobacteria</taxon>
        <taxon>Moraxellales</taxon>
        <taxon>Moraxellaceae</taxon>
        <taxon>Acinetobacter</taxon>
    </lineage>
</organism>
<dbReference type="OrthoDB" id="9788068at2"/>
<dbReference type="PROSITE" id="PS51732">
    <property type="entry name" value="ASN_GLN_ASE_3"/>
    <property type="match status" value="1"/>
</dbReference>
<dbReference type="GO" id="GO:0004067">
    <property type="term" value="F:asparaginase activity"/>
    <property type="evidence" value="ECO:0007669"/>
    <property type="project" value="UniProtKB-UniRule"/>
</dbReference>